<dbReference type="PROSITE" id="PS51257">
    <property type="entry name" value="PROKAR_LIPOPROTEIN"/>
    <property type="match status" value="1"/>
</dbReference>
<feature type="domain" description="ABC-type glycine betaine transport system substrate-binding" evidence="1">
    <location>
        <begin position="43"/>
        <end position="308"/>
    </location>
</feature>
<sequence>MFKEKKNKKSLRYMILTFMLVITMTVSGCSLPGLGKSVSDNGIIIAGGNTTERQILAEIVSQMCKHYLASTDITLINNLGSSMLILQALDRDDANISGAMYTGTSLTGELGLDSTTDPVKAMEDVVNGYNTKYNMVWFPSYGFENTYAFMITRELSEEKGITKISQLKDYAATLKVGVDTSWIERKGDGYEGFKKLYGFDFANINAMEIGLVYNALHAGEMDVALGYSTDGRIDGYDLVVLEDDQHLFPPYEASPVVTKELLRKYPDIETVLLKLEGEIDSKMMQKMNRNSDEQQIEPRVIAKQFLEENNYFQAKKVIPLSERPLYKNIVQDILPLDEEKGTK</sequence>
<reference evidence="2 3" key="1">
    <citation type="submission" date="2016-10" db="EMBL/GenBank/DDBJ databases">
        <authorList>
            <person name="de Groot N.N."/>
        </authorList>
    </citation>
    <scope>NUCLEOTIDE SEQUENCE [LARGE SCALE GENOMIC DNA]</scope>
    <source>
        <strain evidence="2 3">DSM 9179</strain>
    </source>
</reference>
<evidence type="ECO:0000313" key="2">
    <source>
        <dbReference type="EMBL" id="SEW13480.1"/>
    </source>
</evidence>
<dbReference type="GO" id="GO:0022857">
    <property type="term" value="F:transmembrane transporter activity"/>
    <property type="evidence" value="ECO:0007669"/>
    <property type="project" value="InterPro"/>
</dbReference>
<dbReference type="CDD" id="cd13608">
    <property type="entry name" value="PBP2_OpuCC_like"/>
    <property type="match status" value="1"/>
</dbReference>
<evidence type="ECO:0000259" key="1">
    <source>
        <dbReference type="Pfam" id="PF04069"/>
    </source>
</evidence>
<dbReference type="InterPro" id="IPR007210">
    <property type="entry name" value="ABC_Gly_betaine_transp_sub-bd"/>
</dbReference>
<dbReference type="SUPFAM" id="SSF53850">
    <property type="entry name" value="Periplasmic binding protein-like II"/>
    <property type="match status" value="1"/>
</dbReference>
<keyword evidence="3" id="KW-1185">Reference proteome</keyword>
<dbReference type="GO" id="GO:0043190">
    <property type="term" value="C:ATP-binding cassette (ABC) transporter complex"/>
    <property type="evidence" value="ECO:0007669"/>
    <property type="project" value="InterPro"/>
</dbReference>
<protein>
    <submittedName>
        <fullName evidence="2">Osmoprotectant transport system substrate-binding protein</fullName>
    </submittedName>
</protein>
<dbReference type="Gene3D" id="3.40.190.120">
    <property type="entry name" value="Osmoprotection protein (prox), domain 2"/>
    <property type="match status" value="1"/>
</dbReference>
<dbReference type="EMBL" id="FOJI01000005">
    <property type="protein sequence ID" value="SEW13480.1"/>
    <property type="molecule type" value="Genomic_DNA"/>
</dbReference>
<organism evidence="2 3">
    <name type="scientific">[Clostridium] fimetarium</name>
    <dbReference type="NCBI Taxonomy" id="99656"/>
    <lineage>
        <taxon>Bacteria</taxon>
        <taxon>Bacillati</taxon>
        <taxon>Bacillota</taxon>
        <taxon>Clostridia</taxon>
        <taxon>Lachnospirales</taxon>
        <taxon>Lachnospiraceae</taxon>
    </lineage>
</organism>
<accession>A0A1I0PGV4</accession>
<name>A0A1I0PGV4_9FIRM</name>
<dbReference type="AlphaFoldDB" id="A0A1I0PGV4"/>
<proteinExistence type="predicted"/>
<dbReference type="Proteomes" id="UP000199701">
    <property type="component" value="Unassembled WGS sequence"/>
</dbReference>
<dbReference type="RefSeq" id="WP_242940991.1">
    <property type="nucleotide sequence ID" value="NZ_FOJI01000005.1"/>
</dbReference>
<dbReference type="Pfam" id="PF04069">
    <property type="entry name" value="OpuAC"/>
    <property type="match status" value="1"/>
</dbReference>
<gene>
    <name evidence="2" type="ORF">SAMN05421659_10570</name>
</gene>
<dbReference type="STRING" id="99656.SAMN05421659_10570"/>
<evidence type="ECO:0000313" key="3">
    <source>
        <dbReference type="Proteomes" id="UP000199701"/>
    </source>
</evidence>
<dbReference type="Gene3D" id="3.40.190.10">
    <property type="entry name" value="Periplasmic binding protein-like II"/>
    <property type="match status" value="1"/>
</dbReference>